<dbReference type="PANTHER" id="PTHR30157">
    <property type="entry name" value="FERRIC REDUCTASE, NADPH-DEPENDENT"/>
    <property type="match status" value="1"/>
</dbReference>
<dbReference type="InterPro" id="IPR017938">
    <property type="entry name" value="Riboflavin_synthase-like_b-brl"/>
</dbReference>
<evidence type="ECO:0000313" key="3">
    <source>
        <dbReference type="Proteomes" id="UP000321571"/>
    </source>
</evidence>
<proteinExistence type="predicted"/>
<dbReference type="Pfam" id="PF04954">
    <property type="entry name" value="SIP"/>
    <property type="match status" value="1"/>
</dbReference>
<name>A0A5C8NKI7_9ACTN</name>
<reference evidence="2 3" key="1">
    <citation type="submission" date="2019-06" db="EMBL/GenBank/DDBJ databases">
        <title>Aeromicrobium sp. nov., isolated from a maize field.</title>
        <authorList>
            <person name="Lin S.-Y."/>
            <person name="Tsai C.-F."/>
            <person name="Young C.-C."/>
        </authorList>
    </citation>
    <scope>NUCLEOTIDE SEQUENCE [LARGE SCALE GENOMIC DNA]</scope>
    <source>
        <strain evidence="2 3">CC-CFT486</strain>
    </source>
</reference>
<comment type="caution">
    <text evidence="2">The sequence shown here is derived from an EMBL/GenBank/DDBJ whole genome shotgun (WGS) entry which is preliminary data.</text>
</comment>
<organism evidence="2 3">
    <name type="scientific">Aeromicrobium terrae</name>
    <dbReference type="NCBI Taxonomy" id="2498846"/>
    <lineage>
        <taxon>Bacteria</taxon>
        <taxon>Bacillati</taxon>
        <taxon>Actinomycetota</taxon>
        <taxon>Actinomycetes</taxon>
        <taxon>Propionibacteriales</taxon>
        <taxon>Nocardioidaceae</taxon>
        <taxon>Aeromicrobium</taxon>
    </lineage>
</organism>
<dbReference type="InterPro" id="IPR039261">
    <property type="entry name" value="FNR_nucleotide-bd"/>
</dbReference>
<evidence type="ECO:0000259" key="1">
    <source>
        <dbReference type="PROSITE" id="PS51384"/>
    </source>
</evidence>
<dbReference type="PROSITE" id="PS51384">
    <property type="entry name" value="FAD_FR"/>
    <property type="match status" value="1"/>
</dbReference>
<dbReference type="EMBL" id="VDUX01000002">
    <property type="protein sequence ID" value="TXL62364.1"/>
    <property type="molecule type" value="Genomic_DNA"/>
</dbReference>
<dbReference type="InterPro" id="IPR007037">
    <property type="entry name" value="SIP_rossman_dom"/>
</dbReference>
<dbReference type="Pfam" id="PF08021">
    <property type="entry name" value="FAD_binding_9"/>
    <property type="match status" value="1"/>
</dbReference>
<dbReference type="GO" id="GO:0016491">
    <property type="term" value="F:oxidoreductase activity"/>
    <property type="evidence" value="ECO:0007669"/>
    <property type="project" value="InterPro"/>
</dbReference>
<feature type="domain" description="FAD-binding FR-type" evidence="1">
    <location>
        <begin position="1"/>
        <end position="108"/>
    </location>
</feature>
<dbReference type="AlphaFoldDB" id="A0A5C8NKI7"/>
<dbReference type="InterPro" id="IPR039374">
    <property type="entry name" value="SIP_fam"/>
</dbReference>
<accession>A0A5C8NKI7</accession>
<dbReference type="CDD" id="cd06193">
    <property type="entry name" value="siderophore_interacting"/>
    <property type="match status" value="1"/>
</dbReference>
<sequence>MTVLETRRISRSMVRLVLGDGPHAGSFDDLATRHLGFTDTYVKLVFGYGREEHPVMRTYTVRRFDPEGRELWIDVVTHGHGIAATWAREAAPGDVIHVRGPSGAYRPDPAADHHLLVGDEAAIPAIGLTLESLTLDQSATVFIEIGGPDDEVPLQWDGQVDVHWLHRGRAEAGTTTLLDDAVRAWPWPEGRVQAFVHGEAGLLKTVRPYVLERAAREDVSVSGYWRVGNTEESFREWKATQTDAILRPAGR</sequence>
<dbReference type="InterPro" id="IPR013113">
    <property type="entry name" value="SIP_FAD-bd"/>
</dbReference>
<dbReference type="Gene3D" id="2.40.30.10">
    <property type="entry name" value="Translation factors"/>
    <property type="match status" value="1"/>
</dbReference>
<dbReference type="Gene3D" id="3.40.50.80">
    <property type="entry name" value="Nucleotide-binding domain of ferredoxin-NADP reductase (FNR) module"/>
    <property type="match status" value="1"/>
</dbReference>
<keyword evidence="3" id="KW-1185">Reference proteome</keyword>
<protein>
    <submittedName>
        <fullName evidence="2">Siderophore-interacting protein</fullName>
    </submittedName>
</protein>
<dbReference type="SUPFAM" id="SSF63380">
    <property type="entry name" value="Riboflavin synthase domain-like"/>
    <property type="match status" value="1"/>
</dbReference>
<gene>
    <name evidence="2" type="ORF">FHP06_03850</name>
</gene>
<dbReference type="PANTHER" id="PTHR30157:SF0">
    <property type="entry name" value="NADPH-DEPENDENT FERRIC-CHELATE REDUCTASE"/>
    <property type="match status" value="1"/>
</dbReference>
<dbReference type="OrthoDB" id="3291337at2"/>
<dbReference type="InterPro" id="IPR017927">
    <property type="entry name" value="FAD-bd_FR_type"/>
</dbReference>
<dbReference type="Proteomes" id="UP000321571">
    <property type="component" value="Unassembled WGS sequence"/>
</dbReference>
<evidence type="ECO:0000313" key="2">
    <source>
        <dbReference type="EMBL" id="TXL62364.1"/>
    </source>
</evidence>